<dbReference type="EMBL" id="JABTDW010000001">
    <property type="protein sequence ID" value="NSB14162.1"/>
    <property type="molecule type" value="Genomic_DNA"/>
</dbReference>
<evidence type="ECO:0000256" key="1">
    <source>
        <dbReference type="SAM" id="Phobius"/>
    </source>
</evidence>
<organism evidence="2 3">
    <name type="scientific">Clostridium beijerinckii</name>
    <name type="common">Clostridium MP</name>
    <dbReference type="NCBI Taxonomy" id="1520"/>
    <lineage>
        <taxon>Bacteria</taxon>
        <taxon>Bacillati</taxon>
        <taxon>Bacillota</taxon>
        <taxon>Clostridia</taxon>
        <taxon>Eubacteriales</taxon>
        <taxon>Clostridiaceae</taxon>
        <taxon>Clostridium</taxon>
    </lineage>
</organism>
<feature type="transmembrane region" description="Helical" evidence="1">
    <location>
        <begin position="150"/>
        <end position="172"/>
    </location>
</feature>
<gene>
    <name evidence="2" type="ORF">BCD95_002421</name>
</gene>
<feature type="transmembrane region" description="Helical" evidence="1">
    <location>
        <begin position="120"/>
        <end position="138"/>
    </location>
</feature>
<dbReference type="Proteomes" id="UP000822184">
    <property type="component" value="Unassembled WGS sequence"/>
</dbReference>
<dbReference type="AlphaFoldDB" id="A0AAE5H526"/>
<keyword evidence="1" id="KW-0812">Transmembrane</keyword>
<keyword evidence="1" id="KW-1133">Transmembrane helix</keyword>
<keyword evidence="1" id="KW-0472">Membrane</keyword>
<protein>
    <submittedName>
        <fullName evidence="2">Uncharacterized protein</fullName>
    </submittedName>
</protein>
<comment type="caution">
    <text evidence="2">The sequence shown here is derived from an EMBL/GenBank/DDBJ whole genome shotgun (WGS) entry which is preliminary data.</text>
</comment>
<reference evidence="2" key="1">
    <citation type="submission" date="2020-06" db="EMBL/GenBank/DDBJ databases">
        <title>Genomic insights into acetone-butanol-ethanol (ABE) fermentation by sequencing solventogenic clostridia strains.</title>
        <authorList>
            <person name="Brown S."/>
        </authorList>
    </citation>
    <scope>NUCLEOTIDE SEQUENCE</scope>
    <source>
        <strain evidence="2">DJ123</strain>
    </source>
</reference>
<sequence length="215" mass="24413">MEKTGVYNIIDLCSGSGGGIENIQSDISKAMGKEINITLSDKFPNIPAFKLIHEKNKKINFINSEVDATNVPKDLNGFRTIFTAFHHFKPDMAELILKDAVDKQVPIAVFELSNRGIIEIIKLFITVPIGMFLVTPFLRPMKLSKLLFTYIIPIIPICTIWDGIASILRVYFIEDLDELINRIDSENYIWEKGIIKDNEGSGRRSFVYLIGYPKK</sequence>
<name>A0AAE5H526_CLOBE</name>
<evidence type="ECO:0000313" key="3">
    <source>
        <dbReference type="Proteomes" id="UP000822184"/>
    </source>
</evidence>
<proteinExistence type="predicted"/>
<accession>A0AAE5H526</accession>
<evidence type="ECO:0000313" key="2">
    <source>
        <dbReference type="EMBL" id="NSB14162.1"/>
    </source>
</evidence>
<dbReference type="RefSeq" id="WP_173715300.1">
    <property type="nucleotide sequence ID" value="NZ_JABTDW010000001.1"/>
</dbReference>